<evidence type="ECO:0000256" key="2">
    <source>
        <dbReference type="SAM" id="Phobius"/>
    </source>
</evidence>
<evidence type="ECO:0000256" key="1">
    <source>
        <dbReference type="SAM" id="Coils"/>
    </source>
</evidence>
<feature type="transmembrane region" description="Helical" evidence="2">
    <location>
        <begin position="33"/>
        <end position="52"/>
    </location>
</feature>
<name>Q2Z0R1_9CAUD</name>
<protein>
    <submittedName>
        <fullName evidence="3">Uncharacterized protein</fullName>
    </submittedName>
</protein>
<dbReference type="OrthoDB" id="39790at10239"/>
<reference evidence="3 4" key="4">
    <citation type="journal article" date="2005" name="J. Mol. Biol.">
        <title>Genome comparison of Pseudomonas aeruginosa large phages.</title>
        <authorList>
            <person name="Hertveldt K."/>
            <person name="Lavigne R."/>
            <person name="Pleteneva E."/>
            <person name="Sernova N."/>
            <person name="Kurochkina L."/>
            <person name="Korchevskii R."/>
            <person name="Robben J."/>
            <person name="Mesyanzhinov V."/>
            <person name="Krylov V.N."/>
            <person name="Volckaert G."/>
        </authorList>
    </citation>
    <scope>NUCLEOTIDE SEQUENCE</scope>
</reference>
<keyword evidence="2" id="KW-0812">Transmembrane</keyword>
<evidence type="ECO:0000313" key="4">
    <source>
        <dbReference type="Proteomes" id="UP000001239"/>
    </source>
</evidence>
<proteinExistence type="predicted"/>
<evidence type="ECO:0000313" key="3">
    <source>
        <dbReference type="EMBL" id="CAG27264.1"/>
    </source>
</evidence>
<dbReference type="RefSeq" id="YP_418203.1">
    <property type="nucleotide sequence ID" value="NC_007623.1"/>
</dbReference>
<keyword evidence="2" id="KW-0472">Membrane</keyword>
<keyword evidence="1" id="KW-0175">Coiled coil</keyword>
<reference evidence="3 4" key="2">
    <citation type="journal article" date="2003" name="Res. Microbiol.">
        <title>Myoviridae bacteriophages of Pseudomonas aeruginosa: a long and complex evolutionary pathway.</title>
        <authorList>
            <person name="Krylov V.N."/>
            <person name="Pleteneva E.A."/>
            <person name="Bourkalsteva M.V."/>
            <person name="Shaburova O.V."/>
            <person name="Volckaert G."/>
            <person name="Sykilinda N.N."/>
            <person name="Kurochkina L.P."/>
            <person name="Mesyanzhinov V.V."/>
        </authorList>
    </citation>
    <scope>NUCLEOTIDE SEQUENCE [LARGE SCALE GENOMIC DNA]</scope>
</reference>
<dbReference type="GeneID" id="5176688"/>
<keyword evidence="4" id="KW-1185">Reference proteome</keyword>
<accession>Q2Z0R1</accession>
<dbReference type="EMBL" id="AJ697969">
    <property type="protein sequence ID" value="CAG27264.1"/>
    <property type="molecule type" value="Genomic_DNA"/>
</dbReference>
<organism evidence="3 4">
    <name type="scientific">Pseudomonas phage EL</name>
    <dbReference type="NCBI Taxonomy" id="273133"/>
    <lineage>
        <taxon>Viruses</taxon>
        <taxon>Duplodnaviria</taxon>
        <taxon>Heunggongvirae</taxon>
        <taxon>Uroviricota</taxon>
        <taxon>Caudoviricetes</taxon>
        <taxon>Chimalliviridae</taxon>
        <taxon>Elvirus</taxon>
        <taxon>Elvirus EL</taxon>
    </lineage>
</organism>
<sequence>MVLGIAKEMADRFIEFVLKFFKGESAEDQLSKALKVSVLTIALLLFGLFALLSNNLNLRMDLADAEIGLAKINMLFDPTVGEGGPLKEFVRINDALSRQLDSVKNQNIILSKRTITATAENKVLKEHLLKVLEENKILQNNNQMLLRKCTQ</sequence>
<dbReference type="Proteomes" id="UP000001239">
    <property type="component" value="Segment"/>
</dbReference>
<keyword evidence="2" id="KW-1133">Transmembrane helix</keyword>
<reference evidence="3 4" key="3">
    <citation type="journal article" date="2004" name="Bioinformatics">
        <title>PHIRE, a deterministic approach to reveal regulatory elements in bacteriophage genomes.</title>
        <authorList>
            <person name="Lavigne R."/>
            <person name="Sun W.D."/>
            <person name="Volckaert G."/>
        </authorList>
    </citation>
    <scope>NUCLEOTIDE SEQUENCE [LARGE SCALE GENOMIC DNA]</scope>
</reference>
<feature type="coiled-coil region" evidence="1">
    <location>
        <begin position="86"/>
        <end position="148"/>
    </location>
</feature>
<reference evidence="3 4" key="1">
    <citation type="journal article" date="2002" name="Genetika">
        <title>Phenogenetic characterization of a group of giant Phi KZ-like bacteriophages of Pseudomonas aeruginosa].</title>
        <authorList>
            <person name="Burkal'tseva M.V."/>
            <person name="Krylov V.N."/>
            <person name="Pleteneva E.A."/>
            <person name="Shaburova O.V."/>
            <person name="Krylov S.V."/>
            <person name="Volckaert G."/>
            <person name="Sykilinda N.N."/>
            <person name="Kurochkina L.P."/>
            <person name="Mesyanzhinov V.V."/>
        </authorList>
    </citation>
    <scope>NUCLEOTIDE SEQUENCE [LARGE SCALE GENOMIC DNA]</scope>
</reference>
<dbReference type="KEGG" id="vg:5176688"/>